<evidence type="ECO:0000256" key="1">
    <source>
        <dbReference type="SAM" id="MobiDB-lite"/>
    </source>
</evidence>
<dbReference type="EMBL" id="JAVHUY010000017">
    <property type="protein sequence ID" value="MDQ7906659.1"/>
    <property type="molecule type" value="Genomic_DNA"/>
</dbReference>
<evidence type="ECO:0000313" key="2">
    <source>
        <dbReference type="EMBL" id="MDQ7906659.1"/>
    </source>
</evidence>
<protein>
    <recommendedName>
        <fullName evidence="4">YbaB/EbfC DNA-binding family protein</fullName>
    </recommendedName>
</protein>
<dbReference type="Proteomes" id="UP001230908">
    <property type="component" value="Unassembled WGS sequence"/>
</dbReference>
<accession>A0ABU0ZHY7</accession>
<gene>
    <name evidence="2" type="ORF">RB614_19270</name>
</gene>
<evidence type="ECO:0008006" key="4">
    <source>
        <dbReference type="Google" id="ProtNLM"/>
    </source>
</evidence>
<comment type="caution">
    <text evidence="2">The sequence shown here is derived from an EMBL/GenBank/DDBJ whole genome shotgun (WGS) entry which is preliminary data.</text>
</comment>
<feature type="region of interest" description="Disordered" evidence="1">
    <location>
        <begin position="93"/>
        <end position="123"/>
    </location>
</feature>
<proteinExistence type="predicted"/>
<keyword evidence="3" id="KW-1185">Reference proteome</keyword>
<name>A0ABU0ZHY7_9ACTN</name>
<evidence type="ECO:0000313" key="3">
    <source>
        <dbReference type="Proteomes" id="UP001230908"/>
    </source>
</evidence>
<reference evidence="2 3" key="1">
    <citation type="submission" date="2023-08" db="EMBL/GenBank/DDBJ databases">
        <title>Phytohabitans sansha sp. nov., isolated from marine sediment.</title>
        <authorList>
            <person name="Zhao Y."/>
            <person name="Yi K."/>
        </authorList>
    </citation>
    <scope>NUCLEOTIDE SEQUENCE [LARGE SCALE GENOMIC DNA]</scope>
    <source>
        <strain evidence="2 3">ZYX-F-186</strain>
    </source>
</reference>
<dbReference type="RefSeq" id="WP_308713941.1">
    <property type="nucleotide sequence ID" value="NZ_JAVHUY010000017.1"/>
</dbReference>
<sequence length="241" mass="26019">MSGEDSARLLAELAELHAQAEALATRLSAPIDPRFRHSGGDRLDLAQVTVDSSGRATDVVVSREWRRQTDAAGLAQALVEAAAEAQRRRLEAWASGGEHAQTQPDATLLDRATPPGDGPLDLSGPDLVHDLLSLLDRAEGQLDEARHQLESHFAGQSTLSSPGGELTIATQGGQVSAIEFDERWIAPAGAEEVARHVCRLLQDAHDRAWTGIGDLLPRELSDLMSFTADPERMLRQLGFRT</sequence>
<organism evidence="2 3">
    <name type="scientific">Phytohabitans maris</name>
    <dbReference type="NCBI Taxonomy" id="3071409"/>
    <lineage>
        <taxon>Bacteria</taxon>
        <taxon>Bacillati</taxon>
        <taxon>Actinomycetota</taxon>
        <taxon>Actinomycetes</taxon>
        <taxon>Micromonosporales</taxon>
        <taxon>Micromonosporaceae</taxon>
    </lineage>
</organism>
<feature type="compositionally biased region" description="Low complexity" evidence="1">
    <location>
        <begin position="114"/>
        <end position="123"/>
    </location>
</feature>